<dbReference type="InterPro" id="IPR038116">
    <property type="entry name" value="TrpR-like_sf"/>
</dbReference>
<dbReference type="GO" id="GO:0043565">
    <property type="term" value="F:sequence-specific DNA binding"/>
    <property type="evidence" value="ECO:0007669"/>
    <property type="project" value="InterPro"/>
</dbReference>
<comment type="caution">
    <text evidence="1">The sequence shown here is derived from an EMBL/GenBank/DDBJ whole genome shotgun (WGS) entry which is preliminary data.</text>
</comment>
<name>A0A1F6E817_9BACT</name>
<dbReference type="InterPro" id="IPR000831">
    <property type="entry name" value="Trp_repress"/>
</dbReference>
<dbReference type="SUPFAM" id="SSF48295">
    <property type="entry name" value="TrpR-like"/>
    <property type="match status" value="1"/>
</dbReference>
<dbReference type="EMBL" id="MFLP01000034">
    <property type="protein sequence ID" value="OGG69332.1"/>
    <property type="molecule type" value="Genomic_DNA"/>
</dbReference>
<evidence type="ECO:0000313" key="2">
    <source>
        <dbReference type="Proteomes" id="UP000176689"/>
    </source>
</evidence>
<dbReference type="Pfam" id="PF01371">
    <property type="entry name" value="Trp_repressor"/>
    <property type="match status" value="1"/>
</dbReference>
<accession>A0A1F6E817</accession>
<proteinExistence type="predicted"/>
<gene>
    <name evidence="1" type="ORF">A3F27_01570</name>
</gene>
<protein>
    <submittedName>
        <fullName evidence="1">Uncharacterized protein</fullName>
    </submittedName>
</protein>
<reference evidence="1 2" key="1">
    <citation type="journal article" date="2016" name="Nat. Commun.">
        <title>Thousands of microbial genomes shed light on interconnected biogeochemical processes in an aquifer system.</title>
        <authorList>
            <person name="Anantharaman K."/>
            <person name="Brown C.T."/>
            <person name="Hug L.A."/>
            <person name="Sharon I."/>
            <person name="Castelle C.J."/>
            <person name="Probst A.J."/>
            <person name="Thomas B.C."/>
            <person name="Singh A."/>
            <person name="Wilkins M.J."/>
            <person name="Karaoz U."/>
            <person name="Brodie E.L."/>
            <person name="Williams K.H."/>
            <person name="Hubbard S.S."/>
            <person name="Banfield J.F."/>
        </authorList>
    </citation>
    <scope>NUCLEOTIDE SEQUENCE [LARGE SCALE GENOMIC DNA]</scope>
</reference>
<dbReference type="Proteomes" id="UP000176689">
    <property type="component" value="Unassembled WGS sequence"/>
</dbReference>
<dbReference type="GO" id="GO:0003700">
    <property type="term" value="F:DNA-binding transcription factor activity"/>
    <property type="evidence" value="ECO:0007669"/>
    <property type="project" value="InterPro"/>
</dbReference>
<sequence>MTHVSKYRMKRKIESRISTNFTRALFSASGSQGHEILRSLLTLTEQTMLAKRLALIVMLEKEFSYYRISKSLKMSTSTIKRIHGELEAGAYEPIIKALRGRMRVSFLELLELLLTGGRPITGAGHKKRLNDIRRRLWTD</sequence>
<dbReference type="InterPro" id="IPR010921">
    <property type="entry name" value="Trp_repressor/repl_initiator"/>
</dbReference>
<dbReference type="Gene3D" id="1.10.1270.10">
    <property type="entry name" value="TrpR-like"/>
    <property type="match status" value="1"/>
</dbReference>
<evidence type="ECO:0000313" key="1">
    <source>
        <dbReference type="EMBL" id="OGG69332.1"/>
    </source>
</evidence>
<dbReference type="AlphaFoldDB" id="A0A1F6E817"/>
<organism evidence="1 2">
    <name type="scientific">Candidatus Kaiserbacteria bacterium RIFCSPHIGHO2_12_FULL_53_13</name>
    <dbReference type="NCBI Taxonomy" id="1798502"/>
    <lineage>
        <taxon>Bacteria</taxon>
        <taxon>Candidatus Kaiseribacteriota</taxon>
    </lineage>
</organism>